<protein>
    <recommendedName>
        <fullName evidence="4">Cobyric acid synthase</fullName>
    </recommendedName>
</protein>
<dbReference type="AlphaFoldDB" id="A0A926RW07"/>
<keyword evidence="8" id="KW-1185">Reference proteome</keyword>
<evidence type="ECO:0000256" key="4">
    <source>
        <dbReference type="HAMAP-Rule" id="MF_00028"/>
    </source>
</evidence>
<sequence length="506" mass="56376">MKGIMLQGTSSDVGKSLLATALCRIFFQLGYRTAPFKSQNMSNNSYVTKDGREIGRAQGLQAEAANIEASVYMNPILLKPRSDMQSEVVLFGKSDGSLNGREYREGYYEKGLSAIGLSLEKLAESCDLIVIEGAGSPVEINLNDRELVNMKIAELANVPVVLIADIERGGVFASIIGTLELLSESEKSRVKGIIINKFRGDLSLFQDGVEWLECRTGIKVLGVIPYVEHQIEGEDSLSLRQRLQWKDAKPIDIGVIKLSYLSNYTDIEPFLYEDDVSVRIIDQAESFGHPDALIIPGTRSTIRDLQSIKESGLAEKVINYAKTGGVIVGLCGGYQMLSITLLDESGSDTDHKGLLEKGLGILPVHTIFEREKTTIRRKAIVNNKSGFPPIRLSGFEIHLGKTSNEPNAPGSSFLLSEDQYEEVDGWAVENGRIIGTYFHHLFHNDEWRCEWLNRIRIQKGLTSKTIKPIEKTKSEKYDMLAEHVKKHVNIEALLSIINEWKTEKNE</sequence>
<dbReference type="PROSITE" id="PS51274">
    <property type="entry name" value="GATASE_COBBQ"/>
    <property type="match status" value="1"/>
</dbReference>
<feature type="domain" description="CobQ/CobB/MinD/ParA nucleotide binding" evidence="5">
    <location>
        <begin position="4"/>
        <end position="229"/>
    </location>
</feature>
<evidence type="ECO:0000256" key="1">
    <source>
        <dbReference type="ARBA" id="ARBA00004953"/>
    </source>
</evidence>
<comment type="caution">
    <text evidence="7">The sequence shown here is derived from an EMBL/GenBank/DDBJ whole genome shotgun (WGS) entry which is preliminary data.</text>
</comment>
<dbReference type="Pfam" id="PF07685">
    <property type="entry name" value="GATase_3"/>
    <property type="match status" value="1"/>
</dbReference>
<dbReference type="InterPro" id="IPR027417">
    <property type="entry name" value="P-loop_NTPase"/>
</dbReference>
<reference evidence="7" key="1">
    <citation type="submission" date="2020-09" db="EMBL/GenBank/DDBJ databases">
        <title>A novel bacterium of genus Bacillus, isolated from South China Sea.</title>
        <authorList>
            <person name="Huang H."/>
            <person name="Mo K."/>
            <person name="Hu Y."/>
        </authorList>
    </citation>
    <scope>NUCLEOTIDE SEQUENCE</scope>
    <source>
        <strain evidence="7">IB182487</strain>
    </source>
</reference>
<evidence type="ECO:0000256" key="3">
    <source>
        <dbReference type="ARBA" id="ARBA00022962"/>
    </source>
</evidence>
<dbReference type="NCBIfam" id="TIGR00313">
    <property type="entry name" value="cobQ"/>
    <property type="match status" value="1"/>
</dbReference>
<feature type="domain" description="CobB/CobQ-like glutamine amidotransferase" evidence="6">
    <location>
        <begin position="252"/>
        <end position="447"/>
    </location>
</feature>
<evidence type="ECO:0000259" key="5">
    <source>
        <dbReference type="Pfam" id="PF01656"/>
    </source>
</evidence>
<dbReference type="InterPro" id="IPR033949">
    <property type="entry name" value="CobQ_GATase1"/>
</dbReference>
<dbReference type="RefSeq" id="WP_191154697.1">
    <property type="nucleotide sequence ID" value="NZ_JACXAI010000001.1"/>
</dbReference>
<evidence type="ECO:0000259" key="6">
    <source>
        <dbReference type="Pfam" id="PF07685"/>
    </source>
</evidence>
<name>A0A926RW07_9BACI</name>
<dbReference type="GO" id="GO:0009236">
    <property type="term" value="P:cobalamin biosynthetic process"/>
    <property type="evidence" value="ECO:0007669"/>
    <property type="project" value="UniProtKB-UniRule"/>
</dbReference>
<feature type="active site" evidence="4">
    <location>
        <position position="439"/>
    </location>
</feature>
<dbReference type="GO" id="GO:0015420">
    <property type="term" value="F:ABC-type vitamin B12 transporter activity"/>
    <property type="evidence" value="ECO:0007669"/>
    <property type="project" value="UniProtKB-UniRule"/>
</dbReference>
<evidence type="ECO:0000256" key="2">
    <source>
        <dbReference type="ARBA" id="ARBA00022573"/>
    </source>
</evidence>
<organism evidence="7 8">
    <name type="scientific">Metabacillus arenae</name>
    <dbReference type="NCBI Taxonomy" id="2771434"/>
    <lineage>
        <taxon>Bacteria</taxon>
        <taxon>Bacillati</taxon>
        <taxon>Bacillota</taxon>
        <taxon>Bacilli</taxon>
        <taxon>Bacillales</taxon>
        <taxon>Bacillaceae</taxon>
        <taxon>Metabacillus</taxon>
    </lineage>
</organism>
<dbReference type="InterPro" id="IPR029062">
    <property type="entry name" value="Class_I_gatase-like"/>
</dbReference>
<comment type="pathway">
    <text evidence="1 4">Cofactor biosynthesis; adenosylcobalamin biosynthesis.</text>
</comment>
<proteinExistence type="inferred from homology"/>
<dbReference type="HAMAP" id="MF_00028">
    <property type="entry name" value="CobQ"/>
    <property type="match status" value="1"/>
</dbReference>
<dbReference type="SUPFAM" id="SSF52540">
    <property type="entry name" value="P-loop containing nucleoside triphosphate hydrolases"/>
    <property type="match status" value="1"/>
</dbReference>
<dbReference type="InterPro" id="IPR002586">
    <property type="entry name" value="CobQ/CobB/MinD/ParA_Nub-bd_dom"/>
</dbReference>
<dbReference type="Gene3D" id="3.40.50.880">
    <property type="match status" value="1"/>
</dbReference>
<dbReference type="GO" id="GO:0003824">
    <property type="term" value="F:catalytic activity"/>
    <property type="evidence" value="ECO:0007669"/>
    <property type="project" value="InterPro"/>
</dbReference>
<comment type="similarity">
    <text evidence="4">Belongs to the CobB/CobQ family. CobQ subfamily.</text>
</comment>
<accession>A0A926RW07</accession>
<keyword evidence="3 4" id="KW-0315">Glutamine amidotransferase</keyword>
<dbReference type="CDD" id="cd01750">
    <property type="entry name" value="GATase1_CobQ"/>
    <property type="match status" value="1"/>
</dbReference>
<dbReference type="Proteomes" id="UP000626844">
    <property type="component" value="Unassembled WGS sequence"/>
</dbReference>
<evidence type="ECO:0000313" key="7">
    <source>
        <dbReference type="EMBL" id="MBD1378707.1"/>
    </source>
</evidence>
<dbReference type="PANTHER" id="PTHR21343:SF1">
    <property type="entry name" value="COBYRIC ACID SYNTHASE"/>
    <property type="match status" value="1"/>
</dbReference>
<evidence type="ECO:0000313" key="8">
    <source>
        <dbReference type="Proteomes" id="UP000626844"/>
    </source>
</evidence>
<dbReference type="SUPFAM" id="SSF52317">
    <property type="entry name" value="Class I glutamine amidotransferase-like"/>
    <property type="match status" value="1"/>
</dbReference>
<dbReference type="Pfam" id="PF01656">
    <property type="entry name" value="CbiA"/>
    <property type="match status" value="1"/>
</dbReference>
<keyword evidence="2 4" id="KW-0169">Cobalamin biosynthesis</keyword>
<dbReference type="Gene3D" id="3.40.50.300">
    <property type="entry name" value="P-loop containing nucleotide triphosphate hydrolases"/>
    <property type="match status" value="1"/>
</dbReference>
<gene>
    <name evidence="4" type="primary">cobQ</name>
    <name evidence="7" type="ORF">IC621_00555</name>
</gene>
<comment type="function">
    <text evidence="4">Catalyzes amidations at positions B, D, E, and G on adenosylcobyrinic A,C-diamide. NH(2) groups are provided by glutamine, and one molecule of ATP is hydrogenolyzed for each amidation.</text>
</comment>
<dbReference type="InterPro" id="IPR011698">
    <property type="entry name" value="GATase_3"/>
</dbReference>
<dbReference type="NCBIfam" id="NF001989">
    <property type="entry name" value="PRK00784.1"/>
    <property type="match status" value="1"/>
</dbReference>
<dbReference type="CDD" id="cd05389">
    <property type="entry name" value="CobQ_N"/>
    <property type="match status" value="1"/>
</dbReference>
<feature type="active site" description="Nucleophile" evidence="4">
    <location>
        <position position="331"/>
    </location>
</feature>
<dbReference type="EMBL" id="JACXAI010000001">
    <property type="protein sequence ID" value="MBD1378707.1"/>
    <property type="molecule type" value="Genomic_DNA"/>
</dbReference>
<dbReference type="InterPro" id="IPR047045">
    <property type="entry name" value="CobQ_N"/>
</dbReference>
<dbReference type="InterPro" id="IPR004459">
    <property type="entry name" value="CobQ_synth"/>
</dbReference>
<dbReference type="PANTHER" id="PTHR21343">
    <property type="entry name" value="DETHIOBIOTIN SYNTHETASE"/>
    <property type="match status" value="1"/>
</dbReference>